<keyword evidence="3" id="KW-0997">Cell inner membrane</keyword>
<reference evidence="19 20" key="1">
    <citation type="submission" date="2019-10" db="EMBL/GenBank/DDBJ databases">
        <title>Cardiobacteriales fam. a chemoheterotrophic member of the order Cardiobacteriales, and proposal of Cardiobacteriales fam. nov.</title>
        <authorList>
            <person name="Wang C."/>
        </authorList>
    </citation>
    <scope>NUCLEOTIDE SEQUENCE [LARGE SCALE GENOMIC DNA]</scope>
    <source>
        <strain evidence="19 20">ML27</strain>
    </source>
</reference>
<keyword evidence="14 16" id="KW-0472">Membrane</keyword>
<evidence type="ECO:0000256" key="12">
    <source>
        <dbReference type="ARBA" id="ARBA00023065"/>
    </source>
</evidence>
<keyword evidence="6 16" id="KW-0288">FMN</keyword>
<dbReference type="PANTHER" id="PTHR37838">
    <property type="entry name" value="NA(+)-TRANSLOCATING NADH-QUINONE REDUCTASE SUBUNIT C"/>
    <property type="match status" value="1"/>
</dbReference>
<keyword evidence="15 16" id="KW-0739">Sodium transport</keyword>
<evidence type="ECO:0000256" key="7">
    <source>
        <dbReference type="ARBA" id="ARBA00022692"/>
    </source>
</evidence>
<evidence type="ECO:0000256" key="9">
    <source>
        <dbReference type="ARBA" id="ARBA00022989"/>
    </source>
</evidence>
<evidence type="ECO:0000256" key="6">
    <source>
        <dbReference type="ARBA" id="ARBA00022643"/>
    </source>
</evidence>
<dbReference type="GO" id="GO:0016655">
    <property type="term" value="F:oxidoreductase activity, acting on NAD(P)H, quinone or similar compound as acceptor"/>
    <property type="evidence" value="ECO:0007669"/>
    <property type="project" value="UniProtKB-UniRule"/>
</dbReference>
<keyword evidence="9 16" id="KW-1133">Transmembrane helix</keyword>
<feature type="domain" description="FMN-binding" evidence="18">
    <location>
        <begin position="143"/>
        <end position="244"/>
    </location>
</feature>
<evidence type="ECO:0000313" key="20">
    <source>
        <dbReference type="Proteomes" id="UP000471298"/>
    </source>
</evidence>
<evidence type="ECO:0000256" key="15">
    <source>
        <dbReference type="ARBA" id="ARBA00023201"/>
    </source>
</evidence>
<keyword evidence="7 16" id="KW-0812">Transmembrane</keyword>
<comment type="function">
    <text evidence="16">NQR complex catalyzes the reduction of ubiquinone-1 to ubiquinol by two successive reactions, coupled with the transport of Na(+) ions from the cytoplasm to the periplasm. NqrA to NqrE are probably involved in the second step, the conversion of ubisemiquinone to ubiquinol.</text>
</comment>
<dbReference type="Pfam" id="PF04205">
    <property type="entry name" value="FMN_bind"/>
    <property type="match status" value="1"/>
</dbReference>
<evidence type="ECO:0000256" key="2">
    <source>
        <dbReference type="ARBA" id="ARBA00022475"/>
    </source>
</evidence>
<evidence type="ECO:0000256" key="1">
    <source>
        <dbReference type="ARBA" id="ARBA00022448"/>
    </source>
</evidence>
<evidence type="ECO:0000256" key="8">
    <source>
        <dbReference type="ARBA" id="ARBA00022967"/>
    </source>
</evidence>
<evidence type="ECO:0000256" key="3">
    <source>
        <dbReference type="ARBA" id="ARBA00022519"/>
    </source>
</evidence>
<dbReference type="PIRSF" id="PIRSF009437">
    <property type="entry name" value="NQR-1_subunit_C"/>
    <property type="match status" value="1"/>
</dbReference>
<evidence type="ECO:0000256" key="14">
    <source>
        <dbReference type="ARBA" id="ARBA00023136"/>
    </source>
</evidence>
<dbReference type="RefSeq" id="WP_152809772.1">
    <property type="nucleotide sequence ID" value="NZ_WHNW01000004.1"/>
</dbReference>
<dbReference type="EMBL" id="WHNW01000004">
    <property type="protein sequence ID" value="MPV85974.1"/>
    <property type="molecule type" value="Genomic_DNA"/>
</dbReference>
<dbReference type="SMART" id="SM00900">
    <property type="entry name" value="FMN_bind"/>
    <property type="match status" value="1"/>
</dbReference>
<accession>A0A6N7ET10</accession>
<dbReference type="AlphaFoldDB" id="A0A6N7ET10"/>
<organism evidence="19 20">
    <name type="scientific">Ostreibacterium oceani</name>
    <dbReference type="NCBI Taxonomy" id="2654998"/>
    <lineage>
        <taxon>Bacteria</taxon>
        <taxon>Pseudomonadati</taxon>
        <taxon>Pseudomonadota</taxon>
        <taxon>Gammaproteobacteria</taxon>
        <taxon>Cardiobacteriales</taxon>
        <taxon>Ostreibacteriaceae</taxon>
        <taxon>Ostreibacterium</taxon>
    </lineage>
</organism>
<comment type="catalytic activity">
    <reaction evidence="16 17">
        <text>a ubiquinone + n Na(+)(in) + NADH + H(+) = a ubiquinol + n Na(+)(out) + NAD(+)</text>
        <dbReference type="Rhea" id="RHEA:47748"/>
        <dbReference type="Rhea" id="RHEA-COMP:9565"/>
        <dbReference type="Rhea" id="RHEA-COMP:9566"/>
        <dbReference type="ChEBI" id="CHEBI:15378"/>
        <dbReference type="ChEBI" id="CHEBI:16389"/>
        <dbReference type="ChEBI" id="CHEBI:17976"/>
        <dbReference type="ChEBI" id="CHEBI:29101"/>
        <dbReference type="ChEBI" id="CHEBI:57540"/>
        <dbReference type="ChEBI" id="CHEBI:57945"/>
        <dbReference type="EC" id="7.2.1.1"/>
    </reaction>
</comment>
<comment type="similarity">
    <text evidence="16 17">Belongs to the NqrC family.</text>
</comment>
<dbReference type="NCBIfam" id="TIGR01938">
    <property type="entry name" value="nqrC"/>
    <property type="match status" value="1"/>
</dbReference>
<dbReference type="GO" id="GO:0005886">
    <property type="term" value="C:plasma membrane"/>
    <property type="evidence" value="ECO:0007669"/>
    <property type="project" value="UniProtKB-SubCell"/>
</dbReference>
<keyword evidence="8 16" id="KW-1278">Translocase</keyword>
<proteinExistence type="inferred from homology"/>
<dbReference type="PANTHER" id="PTHR37838:SF1">
    <property type="entry name" value="NA(+)-TRANSLOCATING NADH-QUINONE REDUCTASE SUBUNIT C"/>
    <property type="match status" value="1"/>
</dbReference>
<feature type="transmembrane region" description="Helical" evidence="16">
    <location>
        <begin position="12"/>
        <end position="33"/>
    </location>
</feature>
<gene>
    <name evidence="16" type="primary">nqrC</name>
    <name evidence="19" type="ORF">GCU85_04405</name>
</gene>
<evidence type="ECO:0000256" key="17">
    <source>
        <dbReference type="PIRNR" id="PIRNR009437"/>
    </source>
</evidence>
<dbReference type="GO" id="GO:0006814">
    <property type="term" value="P:sodium ion transport"/>
    <property type="evidence" value="ECO:0007669"/>
    <property type="project" value="UniProtKB-UniRule"/>
</dbReference>
<evidence type="ECO:0000256" key="4">
    <source>
        <dbReference type="ARBA" id="ARBA00022553"/>
    </source>
</evidence>
<keyword evidence="2 16" id="KW-1003">Cell membrane</keyword>
<keyword evidence="20" id="KW-1185">Reference proteome</keyword>
<comment type="caution">
    <text evidence="19">The sequence shown here is derived from an EMBL/GenBank/DDBJ whole genome shotgun (WGS) entry which is preliminary data.</text>
</comment>
<comment type="subunit">
    <text evidence="16 17">Composed of six subunits; NqrA, NqrB, NqrC, NqrD, NqrE and NqrF.</text>
</comment>
<keyword evidence="1 16" id="KW-0813">Transport</keyword>
<evidence type="ECO:0000256" key="13">
    <source>
        <dbReference type="ARBA" id="ARBA00023075"/>
    </source>
</evidence>
<dbReference type="HAMAP" id="MF_00427">
    <property type="entry name" value="NqrC"/>
    <property type="match status" value="1"/>
</dbReference>
<dbReference type="NCBIfam" id="NF003749">
    <property type="entry name" value="PRK05346.1-5"/>
    <property type="match status" value="1"/>
</dbReference>
<feature type="modified residue" description="FMN phosphoryl threonine" evidence="16">
    <location>
        <position position="227"/>
    </location>
</feature>
<dbReference type="EC" id="7.2.1.1" evidence="16 17"/>
<keyword evidence="12 16" id="KW-0406">Ion transport</keyword>
<comment type="subcellular location">
    <subcellularLocation>
        <location evidence="16">Cell membrane</location>
        <topology evidence="16">Single-pass membrane protein</topology>
    </subcellularLocation>
</comment>
<protein>
    <recommendedName>
        <fullName evidence="16 17">Na(+)-translocating NADH-quinone reductase subunit C</fullName>
        <shortName evidence="16 17">Na(+)-NQR subunit C</shortName>
        <shortName evidence="16 17">Na(+)-translocating NQR subunit C</shortName>
        <ecNumber evidence="16 17">7.2.1.1</ecNumber>
    </recommendedName>
    <alternativeName>
        <fullName evidence="16 17">NQR complex subunit C</fullName>
    </alternativeName>
    <alternativeName>
        <fullName evidence="16 17">NQR-1 subunit C</fullName>
    </alternativeName>
</protein>
<evidence type="ECO:0000256" key="5">
    <source>
        <dbReference type="ARBA" id="ARBA00022630"/>
    </source>
</evidence>
<dbReference type="Proteomes" id="UP000471298">
    <property type="component" value="Unassembled WGS sequence"/>
</dbReference>
<evidence type="ECO:0000259" key="18">
    <source>
        <dbReference type="SMART" id="SM00900"/>
    </source>
</evidence>
<dbReference type="InParanoid" id="A0A6N7ET10"/>
<dbReference type="GO" id="GO:0010181">
    <property type="term" value="F:FMN binding"/>
    <property type="evidence" value="ECO:0007669"/>
    <property type="project" value="UniProtKB-UniRule"/>
</dbReference>
<evidence type="ECO:0000256" key="11">
    <source>
        <dbReference type="ARBA" id="ARBA00023053"/>
    </source>
</evidence>
<keyword evidence="10 16" id="KW-0520">NAD</keyword>
<comment type="caution">
    <text evidence="16">Lacks conserved residue(s) required for the propagation of feature annotation.</text>
</comment>
<keyword evidence="5 16" id="KW-0285">Flavoprotein</keyword>
<sequence>MARNKEATGFIIKVAVMLSVVCATLVSIAAVSLKPIQERNAAREKQLNILKAAGIYESGMNVEQVFNENFVSKAIDIRTGEVVEDVDVKTYDMLSAAKDPNQNIVLGDKDIAGIKTISEYAIIYYLMEGEQVEKVILPVNGYGLWGIMYGFIAIDKDGETIRGLTFYNHKETPGLGAEITNANWQASWVGKKAFDNQGQPAISLVKGGVSNQPERAQYQVDALAGATITSRGVENMVAFWLGENGYQPFLTQLTQ</sequence>
<comment type="cofactor">
    <cofactor evidence="16 17">
        <name>FMN</name>
        <dbReference type="ChEBI" id="CHEBI:58210"/>
    </cofactor>
</comment>
<evidence type="ECO:0000256" key="10">
    <source>
        <dbReference type="ARBA" id="ARBA00023027"/>
    </source>
</evidence>
<keyword evidence="4 16" id="KW-0597">Phosphoprotein</keyword>
<dbReference type="InterPro" id="IPR010204">
    <property type="entry name" value="NqrC"/>
</dbReference>
<keyword evidence="13 16" id="KW-0830">Ubiquinone</keyword>
<keyword evidence="11 16" id="KW-0915">Sodium</keyword>
<name>A0A6N7ET10_9GAMM</name>
<evidence type="ECO:0000256" key="16">
    <source>
        <dbReference type="HAMAP-Rule" id="MF_00427"/>
    </source>
</evidence>
<dbReference type="InterPro" id="IPR007329">
    <property type="entry name" value="FMN-bd"/>
</dbReference>
<evidence type="ECO:0000313" key="19">
    <source>
        <dbReference type="EMBL" id="MPV85974.1"/>
    </source>
</evidence>